<gene>
    <name evidence="2" type="ORF">GN244_ATG14002</name>
</gene>
<comment type="caution">
    <text evidence="2">The sequence shown here is derived from an EMBL/GenBank/DDBJ whole genome shotgun (WGS) entry which is preliminary data.</text>
</comment>
<protein>
    <submittedName>
        <fullName evidence="2">Mad1 and Cdc20-bound-Mad2 binding</fullName>
    </submittedName>
</protein>
<dbReference type="Gene3D" id="3.30.900.20">
    <property type="match status" value="1"/>
</dbReference>
<dbReference type="Proteomes" id="UP000602510">
    <property type="component" value="Unassembled WGS sequence"/>
</dbReference>
<dbReference type="InterPro" id="IPR009511">
    <property type="entry name" value="MAD1/Cdc20-bound-Mad2-bd"/>
</dbReference>
<evidence type="ECO:0000313" key="2">
    <source>
        <dbReference type="EMBL" id="KAF4034118.1"/>
    </source>
</evidence>
<dbReference type="AlphaFoldDB" id="A0A833SIX1"/>
<evidence type="ECO:0000313" key="3">
    <source>
        <dbReference type="Proteomes" id="UP000602510"/>
    </source>
</evidence>
<feature type="compositionally biased region" description="Polar residues" evidence="1">
    <location>
        <begin position="248"/>
        <end position="259"/>
    </location>
</feature>
<sequence>MEALHVTYQTALDGELRALMTTQLTKYILFMRGQIPCLYDELLQFIENRQLQLQQEETGTQTRRRLPMSGGIKKAMKCVDAAELLFNEQLDAIFSLRVKRVLLVFGASMMSPREAVVVDFDEADVKAVDAGLTTRSIPYSPLTDEEDMSLEDSQTLTPPSPPLTREKLMRLCSQKLMRAVFSHAVEQFSSVLTATKLHIAVLAERQSTRIPGFVPKQHFKLRLPKDKRGVRTHHIVISDDAASKPQHDCQQSASQQVSSDIEEGSRQASATATASDPNLMWYVRENPIPGFSEVLNTL</sequence>
<feature type="region of interest" description="Disordered" evidence="1">
    <location>
        <begin position="138"/>
        <end position="162"/>
    </location>
</feature>
<reference evidence="2" key="1">
    <citation type="submission" date="2020-04" db="EMBL/GenBank/DDBJ databases">
        <title>Hybrid Assembly of Korean Phytophthora infestans isolates.</title>
        <authorList>
            <person name="Prokchorchik M."/>
            <person name="Lee Y."/>
            <person name="Seo J."/>
            <person name="Cho J.-H."/>
            <person name="Park Y.-E."/>
            <person name="Jang D.-C."/>
            <person name="Im J.-S."/>
            <person name="Choi J.-G."/>
            <person name="Park H.-J."/>
            <person name="Lee G.-B."/>
            <person name="Lee Y.-G."/>
            <person name="Hong S.-Y."/>
            <person name="Cho K."/>
            <person name="Sohn K.H."/>
        </authorList>
    </citation>
    <scope>NUCLEOTIDE SEQUENCE</scope>
    <source>
        <strain evidence="2">KR_1_A1</strain>
    </source>
</reference>
<feature type="region of interest" description="Disordered" evidence="1">
    <location>
        <begin position="239"/>
        <end position="272"/>
    </location>
</feature>
<organism evidence="2 3">
    <name type="scientific">Phytophthora infestans</name>
    <name type="common">Potato late blight agent</name>
    <name type="synonym">Botrytis infestans</name>
    <dbReference type="NCBI Taxonomy" id="4787"/>
    <lineage>
        <taxon>Eukaryota</taxon>
        <taxon>Sar</taxon>
        <taxon>Stramenopiles</taxon>
        <taxon>Oomycota</taxon>
        <taxon>Peronosporomycetes</taxon>
        <taxon>Peronosporales</taxon>
        <taxon>Peronosporaceae</taxon>
        <taxon>Phytophthora</taxon>
    </lineage>
</organism>
<dbReference type="InterPro" id="IPR053729">
    <property type="entry name" value="MAD2L1BP_domain_sf"/>
</dbReference>
<dbReference type="PANTHER" id="PTHR15681:SF1">
    <property type="entry name" value="MAD2L1-BINDING PROTEIN"/>
    <property type="match status" value="1"/>
</dbReference>
<dbReference type="GO" id="GO:0007096">
    <property type="term" value="P:regulation of exit from mitosis"/>
    <property type="evidence" value="ECO:0007669"/>
    <property type="project" value="InterPro"/>
</dbReference>
<dbReference type="GO" id="GO:0005634">
    <property type="term" value="C:nucleus"/>
    <property type="evidence" value="ECO:0007669"/>
    <property type="project" value="InterPro"/>
</dbReference>
<proteinExistence type="predicted"/>
<dbReference type="PANTHER" id="PTHR15681">
    <property type="entry name" value="MAD2L1-BINDING PROTEIN"/>
    <property type="match status" value="1"/>
</dbReference>
<dbReference type="Pfam" id="PF06581">
    <property type="entry name" value="p31comet"/>
    <property type="match status" value="1"/>
</dbReference>
<dbReference type="EMBL" id="WSZM01000387">
    <property type="protein sequence ID" value="KAF4034118.1"/>
    <property type="molecule type" value="Genomic_DNA"/>
</dbReference>
<evidence type="ECO:0000256" key="1">
    <source>
        <dbReference type="SAM" id="MobiDB-lite"/>
    </source>
</evidence>
<keyword evidence="3" id="KW-1185">Reference proteome</keyword>
<accession>A0A833SIX1</accession>
<name>A0A833SIX1_PHYIN</name>